<accession>A0A1G2JCE2</accession>
<dbReference type="Proteomes" id="UP000177751">
    <property type="component" value="Unassembled WGS sequence"/>
</dbReference>
<dbReference type="GO" id="GO:0003824">
    <property type="term" value="F:catalytic activity"/>
    <property type="evidence" value="ECO:0007669"/>
    <property type="project" value="InterPro"/>
</dbReference>
<feature type="non-terminal residue" evidence="2">
    <location>
        <position position="1"/>
    </location>
</feature>
<dbReference type="Pfam" id="PF00561">
    <property type="entry name" value="Abhydrolase_1"/>
    <property type="match status" value="2"/>
</dbReference>
<organism evidence="2 3">
    <name type="scientific">Candidatus Staskawiczbacteria bacterium RIFOXYC1_FULL_38_18</name>
    <dbReference type="NCBI Taxonomy" id="1802229"/>
    <lineage>
        <taxon>Bacteria</taxon>
        <taxon>Candidatus Staskawicziibacteriota</taxon>
    </lineage>
</organism>
<proteinExistence type="predicted"/>
<gene>
    <name evidence="2" type="ORF">A2401_01010</name>
</gene>
<dbReference type="PANTHER" id="PTHR43798">
    <property type="entry name" value="MONOACYLGLYCEROL LIPASE"/>
    <property type="match status" value="1"/>
</dbReference>
<name>A0A1G2JCE2_9BACT</name>
<dbReference type="EMBL" id="MHPP01000014">
    <property type="protein sequence ID" value="OGZ84613.1"/>
    <property type="molecule type" value="Genomic_DNA"/>
</dbReference>
<protein>
    <recommendedName>
        <fullName evidence="1">AB hydrolase-1 domain-containing protein</fullName>
    </recommendedName>
</protein>
<evidence type="ECO:0000313" key="2">
    <source>
        <dbReference type="EMBL" id="OGZ84613.1"/>
    </source>
</evidence>
<sequence>IISGVKTNYVTIGEGKPFLILHGWGSNTERWAEVAEQISKNNFKVIIPDLPGFGKSDTLAVAWNTNNYIKWLEEFVKELGLVEFYLMGHSFGGALAVKLAIKYPQQVEKLFLISAASVRKRTSKKSAFKNLSTITKAFSFLPGYTFFRKAFYKFIIKKSDYPYVDGTVKETYINVVQEDLSQFTGFINVPTVIIWGDKDKSTPVEDAHFMNEKIKSSKLVIIEGAGHALNRECPEVLAEKVLENV</sequence>
<evidence type="ECO:0000313" key="3">
    <source>
        <dbReference type="Proteomes" id="UP000177751"/>
    </source>
</evidence>
<reference evidence="2 3" key="1">
    <citation type="journal article" date="2016" name="Nat. Commun.">
        <title>Thousands of microbial genomes shed light on interconnected biogeochemical processes in an aquifer system.</title>
        <authorList>
            <person name="Anantharaman K."/>
            <person name="Brown C.T."/>
            <person name="Hug L.A."/>
            <person name="Sharon I."/>
            <person name="Castelle C.J."/>
            <person name="Probst A.J."/>
            <person name="Thomas B.C."/>
            <person name="Singh A."/>
            <person name="Wilkins M.J."/>
            <person name="Karaoz U."/>
            <person name="Brodie E.L."/>
            <person name="Williams K.H."/>
            <person name="Hubbard S.S."/>
            <person name="Banfield J.F."/>
        </authorList>
    </citation>
    <scope>NUCLEOTIDE SEQUENCE [LARGE SCALE GENOMIC DNA]</scope>
</reference>
<dbReference type="InterPro" id="IPR050266">
    <property type="entry name" value="AB_hydrolase_sf"/>
</dbReference>
<dbReference type="AlphaFoldDB" id="A0A1G2JCE2"/>
<feature type="domain" description="AB hydrolase-1" evidence="1">
    <location>
        <begin position="16"/>
        <end position="115"/>
    </location>
</feature>
<dbReference type="Gene3D" id="3.40.50.1820">
    <property type="entry name" value="alpha/beta hydrolase"/>
    <property type="match status" value="1"/>
</dbReference>
<dbReference type="SUPFAM" id="SSF53474">
    <property type="entry name" value="alpha/beta-Hydrolases"/>
    <property type="match status" value="1"/>
</dbReference>
<dbReference type="InterPro" id="IPR029058">
    <property type="entry name" value="AB_hydrolase_fold"/>
</dbReference>
<dbReference type="PRINTS" id="PR00412">
    <property type="entry name" value="EPOXHYDRLASE"/>
</dbReference>
<comment type="caution">
    <text evidence="2">The sequence shown here is derived from an EMBL/GenBank/DDBJ whole genome shotgun (WGS) entry which is preliminary data.</text>
</comment>
<dbReference type="STRING" id="1802229.A2401_01010"/>
<dbReference type="PRINTS" id="PR00111">
    <property type="entry name" value="ABHYDROLASE"/>
</dbReference>
<dbReference type="InterPro" id="IPR000639">
    <property type="entry name" value="Epox_hydrolase-like"/>
</dbReference>
<evidence type="ECO:0000259" key="1">
    <source>
        <dbReference type="Pfam" id="PF00561"/>
    </source>
</evidence>
<dbReference type="InterPro" id="IPR000073">
    <property type="entry name" value="AB_hydrolase_1"/>
</dbReference>
<feature type="domain" description="AB hydrolase-1" evidence="1">
    <location>
        <begin position="177"/>
        <end position="229"/>
    </location>
</feature>